<dbReference type="GO" id="GO:0010181">
    <property type="term" value="F:FMN binding"/>
    <property type="evidence" value="ECO:0007669"/>
    <property type="project" value="InterPro"/>
</dbReference>
<dbReference type="Pfam" id="PF12724">
    <property type="entry name" value="Flavodoxin_5"/>
    <property type="match status" value="1"/>
</dbReference>
<dbReference type="PANTHER" id="PTHR38030:SF2">
    <property type="entry name" value="PROTOPORPHYRINOGEN IX DEHYDROGENASE [QUINONE]"/>
    <property type="match status" value="1"/>
</dbReference>
<sequence>MGTWRILIAYASRLGSTREIAQVIGKVLARRGIGVEVRPVEEVEHLEGYQAVMVGSPIREGQWLPEARDFVQTHRDALRQLPLVYFAVSGLMSNPTPEHFHEVYGYLSEVRAMAEPWEVGIFAGSLDYDRLEPHQLVKVLSKGLPKGDFRRWQDVQAWAEDVADRLLLEQARQQASRSGEKSFKPSSGDTPKPG</sequence>
<comment type="caution">
    <text evidence="3">The sequence shown here is derived from an EMBL/GenBank/DDBJ whole genome shotgun (WGS) entry which is preliminary data.</text>
</comment>
<evidence type="ECO:0000313" key="3">
    <source>
        <dbReference type="EMBL" id="HFG19348.1"/>
    </source>
</evidence>
<feature type="region of interest" description="Disordered" evidence="1">
    <location>
        <begin position="171"/>
        <end position="194"/>
    </location>
</feature>
<evidence type="ECO:0000259" key="2">
    <source>
        <dbReference type="PROSITE" id="PS50902"/>
    </source>
</evidence>
<evidence type="ECO:0000256" key="1">
    <source>
        <dbReference type="SAM" id="MobiDB-lite"/>
    </source>
</evidence>
<dbReference type="InterPro" id="IPR029039">
    <property type="entry name" value="Flavoprotein-like_sf"/>
</dbReference>
<feature type="compositionally biased region" description="Polar residues" evidence="1">
    <location>
        <begin position="184"/>
        <end position="194"/>
    </location>
</feature>
<proteinExistence type="predicted"/>
<dbReference type="GO" id="GO:0070819">
    <property type="term" value="F:menaquinone-dependent protoporphyrinogen oxidase activity"/>
    <property type="evidence" value="ECO:0007669"/>
    <property type="project" value="TreeGrafter"/>
</dbReference>
<dbReference type="GO" id="GO:0006783">
    <property type="term" value="P:heme biosynthetic process"/>
    <property type="evidence" value="ECO:0007669"/>
    <property type="project" value="TreeGrafter"/>
</dbReference>
<organism evidence="3">
    <name type="scientific">Meiothermus ruber</name>
    <dbReference type="NCBI Taxonomy" id="277"/>
    <lineage>
        <taxon>Bacteria</taxon>
        <taxon>Thermotogati</taxon>
        <taxon>Deinococcota</taxon>
        <taxon>Deinococci</taxon>
        <taxon>Thermales</taxon>
        <taxon>Thermaceae</taxon>
        <taxon>Meiothermus</taxon>
    </lineage>
</organism>
<dbReference type="InterPro" id="IPR026816">
    <property type="entry name" value="Flavodoxin_dom"/>
</dbReference>
<name>A0A7C3DMC1_MEIRU</name>
<protein>
    <submittedName>
        <fullName evidence="3">Flavodoxin</fullName>
    </submittedName>
</protein>
<dbReference type="AlphaFoldDB" id="A0A7C3DMC1"/>
<feature type="domain" description="Flavodoxin-like" evidence="2">
    <location>
        <begin position="6"/>
        <end position="163"/>
    </location>
</feature>
<dbReference type="EMBL" id="DSWI01000008">
    <property type="protein sequence ID" value="HFG19348.1"/>
    <property type="molecule type" value="Genomic_DNA"/>
</dbReference>
<reference evidence="3" key="1">
    <citation type="journal article" date="2020" name="mSystems">
        <title>Genome- and Community-Level Interaction Insights into Carbon Utilization and Element Cycling Functions of Hydrothermarchaeota in Hydrothermal Sediment.</title>
        <authorList>
            <person name="Zhou Z."/>
            <person name="Liu Y."/>
            <person name="Xu W."/>
            <person name="Pan J."/>
            <person name="Luo Z.H."/>
            <person name="Li M."/>
        </authorList>
    </citation>
    <scope>NUCLEOTIDE SEQUENCE [LARGE SCALE GENOMIC DNA]</scope>
    <source>
        <strain evidence="3">SpSt-524</strain>
    </source>
</reference>
<dbReference type="InterPro" id="IPR052200">
    <property type="entry name" value="Protoporphyrinogen_IX_DH"/>
</dbReference>
<gene>
    <name evidence="3" type="ORF">ENS82_01320</name>
</gene>
<dbReference type="PANTHER" id="PTHR38030">
    <property type="entry name" value="PROTOPORPHYRINOGEN IX DEHYDROGENASE [MENAQUINONE]"/>
    <property type="match status" value="1"/>
</dbReference>
<dbReference type="Gene3D" id="3.40.50.360">
    <property type="match status" value="1"/>
</dbReference>
<dbReference type="PROSITE" id="PS50902">
    <property type="entry name" value="FLAVODOXIN_LIKE"/>
    <property type="match status" value="1"/>
</dbReference>
<dbReference type="SUPFAM" id="SSF52218">
    <property type="entry name" value="Flavoproteins"/>
    <property type="match status" value="1"/>
</dbReference>
<dbReference type="InterPro" id="IPR008254">
    <property type="entry name" value="Flavodoxin/NO_synth"/>
</dbReference>
<accession>A0A7C3DMC1</accession>